<feature type="domain" description="VOC" evidence="1">
    <location>
        <begin position="24"/>
        <end position="167"/>
    </location>
</feature>
<evidence type="ECO:0000259" key="1">
    <source>
        <dbReference type="PROSITE" id="PS51819"/>
    </source>
</evidence>
<accession>A0ABN0X2A2</accession>
<dbReference type="SUPFAM" id="SSF54593">
    <property type="entry name" value="Glyoxalase/Bleomycin resistance protein/Dihydroxybiphenyl dioxygenase"/>
    <property type="match status" value="2"/>
</dbReference>
<evidence type="ECO:0000313" key="2">
    <source>
        <dbReference type="EMBL" id="GAA0353282.1"/>
    </source>
</evidence>
<comment type="caution">
    <text evidence="2">The sequence shown here is derived from an EMBL/GenBank/DDBJ whole genome shotgun (WGS) entry which is preliminary data.</text>
</comment>
<evidence type="ECO:0000313" key="3">
    <source>
        <dbReference type="Proteomes" id="UP001500063"/>
    </source>
</evidence>
<dbReference type="Pfam" id="PF00903">
    <property type="entry name" value="Glyoxalase"/>
    <property type="match status" value="2"/>
</dbReference>
<gene>
    <name evidence="2" type="ORF">GCM10010319_33060</name>
</gene>
<dbReference type="InterPro" id="IPR029068">
    <property type="entry name" value="Glyas_Bleomycin-R_OHBP_Dase"/>
</dbReference>
<keyword evidence="3" id="KW-1185">Reference proteome</keyword>
<reference evidence="2 3" key="1">
    <citation type="journal article" date="2019" name="Int. J. Syst. Evol. Microbiol.">
        <title>The Global Catalogue of Microorganisms (GCM) 10K type strain sequencing project: providing services to taxonomists for standard genome sequencing and annotation.</title>
        <authorList>
            <consortium name="The Broad Institute Genomics Platform"/>
            <consortium name="The Broad Institute Genome Sequencing Center for Infectious Disease"/>
            <person name="Wu L."/>
            <person name="Ma J."/>
        </authorList>
    </citation>
    <scope>NUCLEOTIDE SEQUENCE [LARGE SCALE GENOMIC DNA]</scope>
    <source>
        <strain evidence="2 3">JCM 4565</strain>
    </source>
</reference>
<dbReference type="PROSITE" id="PS51819">
    <property type="entry name" value="VOC"/>
    <property type="match status" value="2"/>
</dbReference>
<dbReference type="InterPro" id="IPR004360">
    <property type="entry name" value="Glyas_Fos-R_dOase_dom"/>
</dbReference>
<dbReference type="InterPro" id="IPR050383">
    <property type="entry name" value="GlyoxalaseI/FosfomycinResist"/>
</dbReference>
<dbReference type="EMBL" id="BAAABW010000017">
    <property type="protein sequence ID" value="GAA0353282.1"/>
    <property type="molecule type" value="Genomic_DNA"/>
</dbReference>
<feature type="domain" description="VOC" evidence="1">
    <location>
        <begin position="242"/>
        <end position="368"/>
    </location>
</feature>
<sequence length="412" mass="46091">MTTTAPKQYDVGGILLPRPFKIRRFGHFGLNMDRLDEAVTFYTDLLGFRVTDEVSLFDQVPPELRPVVEEVVTDPRMIFTSNSSDHHALLLAHRTFGVLNGNDRKAKDITLSQITWQVGSLREVVDAGAYLRAHGVEIGRTGRDMPGGNWHVYFRDPDDNTVELYYGMEQIGWTRRSRPHGMHDRGFDEVPPLPQMSEAAEVREALERGIDIHSGWSPSEAHLKETHDVGGVLLPRPFKVTGIGPVSMFTERMAEMLAFYTGLLGFEVVEEAEHRGKRIVYLRSGTEHHTFVLVDKALRGRLGLSEHTSCLSVGMEVGSYAQLRAAVEHLVNAGYALVEGVPPELYLGIDYAAHLRDPDGHLVCLYSYMEQVGWDGRPRPAGLRRAVTDPWPETLAPLSDTYADQTYMGPLG</sequence>
<protein>
    <recommendedName>
        <fullName evidence="1">VOC domain-containing protein</fullName>
    </recommendedName>
</protein>
<dbReference type="Gene3D" id="3.10.180.10">
    <property type="entry name" value="2,3-Dihydroxybiphenyl 1,2-Dioxygenase, domain 1"/>
    <property type="match status" value="2"/>
</dbReference>
<dbReference type="PANTHER" id="PTHR21366">
    <property type="entry name" value="GLYOXALASE FAMILY PROTEIN"/>
    <property type="match status" value="1"/>
</dbReference>
<organism evidence="2 3">
    <name type="scientific">Streptomyces blastmyceticus</name>
    <dbReference type="NCBI Taxonomy" id="68180"/>
    <lineage>
        <taxon>Bacteria</taxon>
        <taxon>Bacillati</taxon>
        <taxon>Actinomycetota</taxon>
        <taxon>Actinomycetes</taxon>
        <taxon>Kitasatosporales</taxon>
        <taxon>Streptomycetaceae</taxon>
        <taxon>Streptomyces</taxon>
    </lineage>
</organism>
<name>A0ABN0X2A2_9ACTN</name>
<proteinExistence type="predicted"/>
<dbReference type="RefSeq" id="WP_344118494.1">
    <property type="nucleotide sequence ID" value="NZ_BAAABW010000017.1"/>
</dbReference>
<dbReference type="Proteomes" id="UP001500063">
    <property type="component" value="Unassembled WGS sequence"/>
</dbReference>
<dbReference type="InterPro" id="IPR037523">
    <property type="entry name" value="VOC_core"/>
</dbReference>